<evidence type="ECO:0000313" key="5">
    <source>
        <dbReference type="Proteomes" id="UP000321947"/>
    </source>
</evidence>
<dbReference type="InterPro" id="IPR057670">
    <property type="entry name" value="SH3_retrovirus"/>
</dbReference>
<reference evidence="4 5" key="1">
    <citation type="submission" date="2019-08" db="EMBL/GenBank/DDBJ databases">
        <title>Draft genome sequences of two oriental melons (Cucumis melo L. var makuwa).</title>
        <authorList>
            <person name="Kwon S.-Y."/>
        </authorList>
    </citation>
    <scope>NUCLEOTIDE SEQUENCE [LARGE SCALE GENOMIC DNA]</scope>
    <source>
        <strain evidence="5">cv. Chang Bougi</strain>
        <strain evidence="4">cv. SW 3</strain>
        <tissue evidence="2">Leaf</tissue>
    </source>
</reference>
<dbReference type="OrthoDB" id="1751476at2759"/>
<organism evidence="2 4">
    <name type="scientific">Cucumis melo var. makuwa</name>
    <name type="common">Oriental melon</name>
    <dbReference type="NCBI Taxonomy" id="1194695"/>
    <lineage>
        <taxon>Eukaryota</taxon>
        <taxon>Viridiplantae</taxon>
        <taxon>Streptophyta</taxon>
        <taxon>Embryophyta</taxon>
        <taxon>Tracheophyta</taxon>
        <taxon>Spermatophyta</taxon>
        <taxon>Magnoliopsida</taxon>
        <taxon>eudicotyledons</taxon>
        <taxon>Gunneridae</taxon>
        <taxon>Pentapetalae</taxon>
        <taxon>rosids</taxon>
        <taxon>fabids</taxon>
        <taxon>Cucurbitales</taxon>
        <taxon>Cucurbitaceae</taxon>
        <taxon>Benincaseae</taxon>
        <taxon>Cucumis</taxon>
    </lineage>
</organism>
<name>A0A5A7SL27_CUCMM</name>
<dbReference type="Proteomes" id="UP000321947">
    <property type="component" value="Unassembled WGS sequence"/>
</dbReference>
<evidence type="ECO:0000313" key="3">
    <source>
        <dbReference type="EMBL" id="TYK07487.1"/>
    </source>
</evidence>
<dbReference type="Pfam" id="PF25597">
    <property type="entry name" value="SH3_retrovirus"/>
    <property type="match status" value="1"/>
</dbReference>
<comment type="caution">
    <text evidence="2">The sequence shown here is derived from an EMBL/GenBank/DDBJ whole genome shotgun (WGS) entry which is preliminary data.</text>
</comment>
<dbReference type="PANTHER" id="PTHR42648">
    <property type="entry name" value="TRANSPOSASE, PUTATIVE-RELATED"/>
    <property type="match status" value="1"/>
</dbReference>
<evidence type="ECO:0000313" key="2">
    <source>
        <dbReference type="EMBL" id="KAA0025175.1"/>
    </source>
</evidence>
<dbReference type="Proteomes" id="UP000321393">
    <property type="component" value="Unassembled WGS sequence"/>
</dbReference>
<dbReference type="AlphaFoldDB" id="A0A5A7SL27"/>
<sequence>MARVIIHAKQLPMQFWAEALNTASHIHNRVILHPGTTTTSYELWKGRKPNVKYFHIFGSTCFILNDRDHHRKWDSKSDRGIFLGYSANSRAYRVYNQHLKTVMESINALLMTLVRNPIEILMMKIRFSGIPFLINLLRESQNRRPALMKQHTYPLITIQTELIGQHLLHQPFTLTHMKVKQQYLQVSIL</sequence>
<dbReference type="InterPro" id="IPR039537">
    <property type="entry name" value="Retrotran_Ty1/copia-like"/>
</dbReference>
<dbReference type="EMBL" id="SSTE01023315">
    <property type="protein sequence ID" value="KAA0025175.1"/>
    <property type="molecule type" value="Genomic_DNA"/>
</dbReference>
<protein>
    <submittedName>
        <fullName evidence="2 3">Gag-pol polyprotein</fullName>
    </submittedName>
</protein>
<evidence type="ECO:0000313" key="4">
    <source>
        <dbReference type="Proteomes" id="UP000321393"/>
    </source>
</evidence>
<accession>A0A5A7SL27</accession>
<evidence type="ECO:0000259" key="1">
    <source>
        <dbReference type="Pfam" id="PF25597"/>
    </source>
</evidence>
<dbReference type="EMBL" id="SSTD01013307">
    <property type="protein sequence ID" value="TYK07487.1"/>
    <property type="molecule type" value="Genomic_DNA"/>
</dbReference>
<gene>
    <name evidence="3" type="ORF">E5676_scaffold202G002220</name>
    <name evidence="2" type="ORF">E6C27_scaffold541G00180</name>
</gene>
<dbReference type="PANTHER" id="PTHR42648:SF21">
    <property type="entry name" value="CYSTEINE-RICH RLK (RECEPTOR-LIKE PROTEIN KINASE) 8"/>
    <property type="match status" value="1"/>
</dbReference>
<feature type="domain" description="Retroviral polymerase SH3-like" evidence="1">
    <location>
        <begin position="59"/>
        <end position="108"/>
    </location>
</feature>
<proteinExistence type="predicted"/>